<accession>A0A8J2SW38</accession>
<sequence length="234" mass="26516">MGEDDKKAAAPSKFNIISGSQHVIVSKAGLFQVVLLLLAALGGTVIAEKLRLQRNKARQRDLHSGIKETNKRLGAEKEDYKNIFGQMSKQLDDWRSAHDLNVDSNRERLASFKESSEALMNGLDDVRTVLEEKEFQLWEKEGLLEYQEERLLDSEDQEVQMALYINILARSVLALNLTLPEGLEEQPYYGESRARAPGDDDAQRRRRLRAVAATPATSAYREFLLAQQASRQKK</sequence>
<organism evidence="3 4">
    <name type="scientific">Pelagomonas calceolata</name>
    <dbReference type="NCBI Taxonomy" id="35677"/>
    <lineage>
        <taxon>Eukaryota</taxon>
        <taxon>Sar</taxon>
        <taxon>Stramenopiles</taxon>
        <taxon>Ochrophyta</taxon>
        <taxon>Pelagophyceae</taxon>
        <taxon>Pelagomonadales</taxon>
        <taxon>Pelagomonadaceae</taxon>
        <taxon>Pelagomonas</taxon>
    </lineage>
</organism>
<evidence type="ECO:0000313" key="4">
    <source>
        <dbReference type="Proteomes" id="UP000789595"/>
    </source>
</evidence>
<feature type="compositionally biased region" description="Basic and acidic residues" evidence="1">
    <location>
        <begin position="192"/>
        <end position="203"/>
    </location>
</feature>
<evidence type="ECO:0000256" key="1">
    <source>
        <dbReference type="SAM" id="MobiDB-lite"/>
    </source>
</evidence>
<dbReference type="Proteomes" id="UP000789595">
    <property type="component" value="Unassembled WGS sequence"/>
</dbReference>
<keyword evidence="2" id="KW-0812">Transmembrane</keyword>
<evidence type="ECO:0000313" key="3">
    <source>
        <dbReference type="EMBL" id="CAH0375027.1"/>
    </source>
</evidence>
<feature type="transmembrane region" description="Helical" evidence="2">
    <location>
        <begin position="30"/>
        <end position="50"/>
    </location>
</feature>
<keyword evidence="2" id="KW-1133">Transmembrane helix</keyword>
<dbReference type="EMBL" id="CAKKNE010000004">
    <property type="protein sequence ID" value="CAH0375027.1"/>
    <property type="molecule type" value="Genomic_DNA"/>
</dbReference>
<dbReference type="OrthoDB" id="10425451at2759"/>
<evidence type="ECO:0000256" key="2">
    <source>
        <dbReference type="SAM" id="Phobius"/>
    </source>
</evidence>
<keyword evidence="4" id="KW-1185">Reference proteome</keyword>
<proteinExistence type="predicted"/>
<protein>
    <submittedName>
        <fullName evidence="3">Uncharacterized protein</fullName>
    </submittedName>
</protein>
<gene>
    <name evidence="3" type="ORF">PECAL_4P23450</name>
</gene>
<name>A0A8J2SW38_9STRA</name>
<feature type="region of interest" description="Disordered" evidence="1">
    <location>
        <begin position="188"/>
        <end position="208"/>
    </location>
</feature>
<keyword evidence="2" id="KW-0472">Membrane</keyword>
<reference evidence="3" key="1">
    <citation type="submission" date="2021-11" db="EMBL/GenBank/DDBJ databases">
        <authorList>
            <consortium name="Genoscope - CEA"/>
            <person name="William W."/>
        </authorList>
    </citation>
    <scope>NUCLEOTIDE SEQUENCE</scope>
</reference>
<dbReference type="AlphaFoldDB" id="A0A8J2SW38"/>
<comment type="caution">
    <text evidence="3">The sequence shown here is derived from an EMBL/GenBank/DDBJ whole genome shotgun (WGS) entry which is preliminary data.</text>
</comment>